<comment type="caution">
    <text evidence="5">The sequence shown here is derived from an EMBL/GenBank/DDBJ whole genome shotgun (WGS) entry which is preliminary data.</text>
</comment>
<evidence type="ECO:0000313" key="6">
    <source>
        <dbReference type="Proteomes" id="UP000037237"/>
    </source>
</evidence>
<dbReference type="InterPro" id="IPR017871">
    <property type="entry name" value="ABC_transporter-like_CS"/>
</dbReference>
<dbReference type="Pfam" id="PF00037">
    <property type="entry name" value="Fer4"/>
    <property type="match status" value="1"/>
</dbReference>
<dbReference type="SUPFAM" id="SSF52540">
    <property type="entry name" value="P-loop containing nucleoside triphosphate hydrolases"/>
    <property type="match status" value="2"/>
</dbReference>
<dbReference type="EMBL" id="LFWU01000143">
    <property type="protein sequence ID" value="KON29814.1"/>
    <property type="molecule type" value="Genomic_DNA"/>
</dbReference>
<keyword evidence="2" id="KW-0067">ATP-binding</keyword>
<dbReference type="SUPFAM" id="SSF54862">
    <property type="entry name" value="4Fe-4S ferredoxins"/>
    <property type="match status" value="1"/>
</dbReference>
<dbReference type="PROSITE" id="PS00198">
    <property type="entry name" value="4FE4S_FER_1"/>
    <property type="match status" value="1"/>
</dbReference>
<dbReference type="InterPro" id="IPR027417">
    <property type="entry name" value="P-loop_NTPase"/>
</dbReference>
<dbReference type="PROSITE" id="PS00211">
    <property type="entry name" value="ABC_TRANSPORTER_1"/>
    <property type="match status" value="1"/>
</dbReference>
<dbReference type="AlphaFoldDB" id="A0A0M0BN05"/>
<dbReference type="InterPro" id="IPR003439">
    <property type="entry name" value="ABC_transporter-like_ATP-bd"/>
</dbReference>
<reference evidence="5 6" key="1">
    <citation type="submission" date="2015-06" db="EMBL/GenBank/DDBJ databases">
        <title>New insights into the roles of widespread benthic archaea in carbon and nitrogen cycling.</title>
        <authorList>
            <person name="Lazar C.S."/>
            <person name="Baker B.J."/>
            <person name="Seitz K.W."/>
            <person name="Hyde A.S."/>
            <person name="Dick G.J."/>
            <person name="Hinrichs K.-U."/>
            <person name="Teske A.P."/>
        </authorList>
    </citation>
    <scope>NUCLEOTIDE SEQUENCE [LARGE SCALE GENOMIC DNA]</scope>
    <source>
        <strain evidence="5">SG8-32-1</strain>
    </source>
</reference>
<dbReference type="PROSITE" id="PS51379">
    <property type="entry name" value="4FE4S_FER_2"/>
    <property type="match status" value="1"/>
</dbReference>
<dbReference type="Pfam" id="PF04068">
    <property type="entry name" value="Fer4_RLI"/>
    <property type="match status" value="1"/>
</dbReference>
<dbReference type="Gene3D" id="3.40.50.300">
    <property type="entry name" value="P-loop containing nucleotide triphosphate hydrolases"/>
    <property type="match status" value="2"/>
</dbReference>
<protein>
    <submittedName>
        <fullName evidence="5">ATPase</fullName>
    </submittedName>
</protein>
<keyword evidence="1" id="KW-0547">Nucleotide-binding</keyword>
<dbReference type="InterPro" id="IPR013283">
    <property type="entry name" value="RLI1"/>
</dbReference>
<evidence type="ECO:0000259" key="3">
    <source>
        <dbReference type="PROSITE" id="PS50893"/>
    </source>
</evidence>
<dbReference type="PANTHER" id="PTHR19248">
    <property type="entry name" value="ATP-BINDING TRANSPORT PROTEIN-RELATED"/>
    <property type="match status" value="1"/>
</dbReference>
<evidence type="ECO:0000256" key="2">
    <source>
        <dbReference type="ARBA" id="ARBA00022840"/>
    </source>
</evidence>
<dbReference type="InterPro" id="IPR017896">
    <property type="entry name" value="4Fe4S_Fe-S-bd"/>
</dbReference>
<gene>
    <name evidence="5" type="ORF">AC477_05505</name>
</gene>
<dbReference type="FunFam" id="3.40.50.300:FF:000152">
    <property type="entry name" value="ATP-binding cassette, sub-family E, member 1"/>
    <property type="match status" value="1"/>
</dbReference>
<dbReference type="SMART" id="SM00382">
    <property type="entry name" value="AAA"/>
    <property type="match status" value="2"/>
</dbReference>
<dbReference type="Pfam" id="PF00005">
    <property type="entry name" value="ABC_tran"/>
    <property type="match status" value="2"/>
</dbReference>
<dbReference type="GO" id="GO:0005524">
    <property type="term" value="F:ATP binding"/>
    <property type="evidence" value="ECO:0007669"/>
    <property type="project" value="UniProtKB-KW"/>
</dbReference>
<dbReference type="InterPro" id="IPR003593">
    <property type="entry name" value="AAA+_ATPase"/>
</dbReference>
<accession>A0A0M0BN05</accession>
<evidence type="ECO:0000313" key="5">
    <source>
        <dbReference type="EMBL" id="KON29814.1"/>
    </source>
</evidence>
<name>A0A0M0BN05_9ARCH</name>
<dbReference type="NCBIfam" id="NF009945">
    <property type="entry name" value="PRK13409.1"/>
    <property type="match status" value="1"/>
</dbReference>
<evidence type="ECO:0000259" key="4">
    <source>
        <dbReference type="PROSITE" id="PS51379"/>
    </source>
</evidence>
<sequence>MVRIAVLNEERCESKRCGRPCYRFCPPVRNKIEAVIFEGETPKIVESLCVGCGICVRKCPFKAISIVNLADELETDCSHRFGPNTFKLFRLPTPSPGLVLGLLGQNGIGKTTALHVLSGEVKPNLGQYEEPPNWTELIQHFRGSTLQDYFQRLSQGNLKVVHKPQYVDRISRVVSGKVGELLKKVDERNKLTQLTDQLQLKTIWNRNLKILSGGELQRVAVAASICREADVYLFDEPSSYLDVKQRLQVAKAIRALKDDEKTVIVAEHDLAILDYLSDQICLFYGDPGVYGIVSHVHGVRVGINIYLEGYIPDENVRFRNEPIIFDVKPPLAALTAGQSLLKWTEIKKSFEDFEFQALPGEVKRGEVVGIFGPNGIGKTTFVKMLAGLEEIDSGETSTEDELKISYKPQYISPQYNGTVEELLKETAPKEFGTSLYRSQILQPLKIPDLMERDINELSGGELQRVAITACLSREAELYLLDEPSAYLDVEDRLSAARTIRRVIENRKVTAFVVEHDVVAQDFIADRLMVFSGDPGVHGFANPPTDLRGGMNSFLKDMNVTFRRDPQTKRPRVNKEGSRLDREQKDIGEYYYMRMEE</sequence>
<feature type="domain" description="4Fe-4S ferredoxin-type" evidence="4">
    <location>
        <begin position="40"/>
        <end position="69"/>
    </location>
</feature>
<dbReference type="GO" id="GO:0016887">
    <property type="term" value="F:ATP hydrolysis activity"/>
    <property type="evidence" value="ECO:0007669"/>
    <property type="project" value="InterPro"/>
</dbReference>
<feature type="domain" description="ABC transporter" evidence="3">
    <location>
        <begin position="341"/>
        <end position="557"/>
    </location>
</feature>
<proteinExistence type="predicted"/>
<evidence type="ECO:0000256" key="1">
    <source>
        <dbReference type="ARBA" id="ARBA00022741"/>
    </source>
</evidence>
<dbReference type="PRINTS" id="PR01868">
    <property type="entry name" value="ABCEFAMILY"/>
</dbReference>
<dbReference type="GO" id="GO:0016491">
    <property type="term" value="F:oxidoreductase activity"/>
    <property type="evidence" value="ECO:0007669"/>
    <property type="project" value="UniProtKB-ARBA"/>
</dbReference>
<dbReference type="FunFam" id="3.40.50.300:FF:001546">
    <property type="entry name" value="RNase L inhibitor homolog"/>
    <property type="match status" value="1"/>
</dbReference>
<dbReference type="Proteomes" id="UP000037237">
    <property type="component" value="Unassembled WGS sequence"/>
</dbReference>
<dbReference type="PATRIC" id="fig|1685124.3.peg.1123"/>
<dbReference type="InterPro" id="IPR017900">
    <property type="entry name" value="4Fe4S_Fe_S_CS"/>
</dbReference>
<dbReference type="InterPro" id="IPR007209">
    <property type="entry name" value="RNaseL-inhib-like_metal-bd_dom"/>
</dbReference>
<organism evidence="5 6">
    <name type="scientific">miscellaneous Crenarchaeota group-1 archaeon SG8-32-1</name>
    <dbReference type="NCBI Taxonomy" id="1685124"/>
    <lineage>
        <taxon>Archaea</taxon>
        <taxon>Candidatus Bathyarchaeota</taxon>
        <taxon>MCG-1</taxon>
    </lineage>
</organism>
<feature type="domain" description="ABC transporter" evidence="3">
    <location>
        <begin position="67"/>
        <end position="309"/>
    </location>
</feature>
<dbReference type="PROSITE" id="PS50893">
    <property type="entry name" value="ABC_TRANSPORTER_2"/>
    <property type="match status" value="2"/>
</dbReference>